<dbReference type="GO" id="GO:0004222">
    <property type="term" value="F:metalloendopeptidase activity"/>
    <property type="evidence" value="ECO:0007669"/>
    <property type="project" value="TreeGrafter"/>
</dbReference>
<dbReference type="GO" id="GO:0009279">
    <property type="term" value="C:cell outer membrane"/>
    <property type="evidence" value="ECO:0007669"/>
    <property type="project" value="TreeGrafter"/>
</dbReference>
<dbReference type="Pfam" id="PF01551">
    <property type="entry name" value="Peptidase_M23"/>
    <property type="match status" value="1"/>
</dbReference>
<dbReference type="EMBL" id="BAEO01000055">
    <property type="protein sequence ID" value="GAC20721.1"/>
    <property type="molecule type" value="Genomic_DNA"/>
</dbReference>
<dbReference type="eggNOG" id="COG1388">
    <property type="taxonomic scope" value="Bacteria"/>
</dbReference>
<feature type="domain" description="LysM" evidence="3">
    <location>
        <begin position="59"/>
        <end position="103"/>
    </location>
</feature>
<dbReference type="InterPro" id="IPR011055">
    <property type="entry name" value="Dup_hybrid_motif"/>
</dbReference>
<dbReference type="OrthoDB" id="9795421at2"/>
<dbReference type="Pfam" id="PF01476">
    <property type="entry name" value="LysM"/>
    <property type="match status" value="1"/>
</dbReference>
<evidence type="ECO:0000259" key="3">
    <source>
        <dbReference type="PROSITE" id="PS51782"/>
    </source>
</evidence>
<dbReference type="SUPFAM" id="SSF51261">
    <property type="entry name" value="Duplicated hybrid motif"/>
    <property type="match status" value="1"/>
</dbReference>
<comment type="similarity">
    <text evidence="1">Belongs to the E.coli NlpD/Haemophilus LppB family.</text>
</comment>
<proteinExistence type="inferred from homology"/>
<dbReference type="STRING" id="493475.GARC_3767"/>
<dbReference type="Gene3D" id="2.70.70.10">
    <property type="entry name" value="Glucose Permease (Domain IIA)"/>
    <property type="match status" value="1"/>
</dbReference>
<dbReference type="CDD" id="cd00118">
    <property type="entry name" value="LysM"/>
    <property type="match status" value="1"/>
</dbReference>
<evidence type="ECO:0000313" key="5">
    <source>
        <dbReference type="Proteomes" id="UP000006327"/>
    </source>
</evidence>
<organism evidence="4 5">
    <name type="scientific">Paraglaciecola arctica BSs20135</name>
    <dbReference type="NCBI Taxonomy" id="493475"/>
    <lineage>
        <taxon>Bacteria</taxon>
        <taxon>Pseudomonadati</taxon>
        <taxon>Pseudomonadota</taxon>
        <taxon>Gammaproteobacteria</taxon>
        <taxon>Alteromonadales</taxon>
        <taxon>Alteromonadaceae</taxon>
        <taxon>Paraglaciecola</taxon>
    </lineage>
</organism>
<dbReference type="AlphaFoldDB" id="K6Y9U3"/>
<dbReference type="InterPro" id="IPR018392">
    <property type="entry name" value="LysM"/>
</dbReference>
<protein>
    <submittedName>
        <fullName evidence="4">Lipoprotein NlpD</fullName>
    </submittedName>
</protein>
<evidence type="ECO:0000256" key="2">
    <source>
        <dbReference type="SAM" id="MobiDB-lite"/>
    </source>
</evidence>
<name>K6Y9U3_9ALTE</name>
<dbReference type="PROSITE" id="PS51782">
    <property type="entry name" value="LYSM"/>
    <property type="match status" value="1"/>
</dbReference>
<feature type="region of interest" description="Disordered" evidence="2">
    <location>
        <begin position="135"/>
        <end position="156"/>
    </location>
</feature>
<gene>
    <name evidence="4" type="primary">nlpD</name>
    <name evidence="4" type="ORF">GARC_3767</name>
</gene>
<evidence type="ECO:0000313" key="4">
    <source>
        <dbReference type="EMBL" id="GAC20721.1"/>
    </source>
</evidence>
<dbReference type="CDD" id="cd12797">
    <property type="entry name" value="M23_peptidase"/>
    <property type="match status" value="1"/>
</dbReference>
<dbReference type="RefSeq" id="WP_007622914.1">
    <property type="nucleotide sequence ID" value="NZ_BAEO01000055.1"/>
</dbReference>
<dbReference type="Proteomes" id="UP000006327">
    <property type="component" value="Unassembled WGS sequence"/>
</dbReference>
<dbReference type="InterPro" id="IPR036779">
    <property type="entry name" value="LysM_dom_sf"/>
</dbReference>
<comment type="caution">
    <text evidence="4">The sequence shown here is derived from an EMBL/GenBank/DDBJ whole genome shotgun (WGS) entry which is preliminary data.</text>
</comment>
<dbReference type="Gene3D" id="3.10.350.10">
    <property type="entry name" value="LysM domain"/>
    <property type="match status" value="1"/>
</dbReference>
<dbReference type="PANTHER" id="PTHR21666">
    <property type="entry name" value="PEPTIDASE-RELATED"/>
    <property type="match status" value="1"/>
</dbReference>
<dbReference type="eggNOG" id="COG4942">
    <property type="taxonomic scope" value="Bacteria"/>
</dbReference>
<dbReference type="GO" id="GO:0032153">
    <property type="term" value="C:cell division site"/>
    <property type="evidence" value="ECO:0007669"/>
    <property type="project" value="TreeGrafter"/>
</dbReference>
<dbReference type="InterPro" id="IPR016047">
    <property type="entry name" value="M23ase_b-sheet_dom"/>
</dbReference>
<accession>K6Y9U3</accession>
<keyword evidence="4" id="KW-0449">Lipoprotein</keyword>
<evidence type="ECO:0000256" key="1">
    <source>
        <dbReference type="ARBA" id="ARBA00038420"/>
    </source>
</evidence>
<keyword evidence="5" id="KW-1185">Reference proteome</keyword>
<sequence length="283" mass="31382">MDKSRPKTACAKNTSIYIGVLFCCVINISCSNRSQPAPVSELYQGKTFRDYEQQAYSAKTYQVKAGETLYSIAWYSGNDYRDLARINNIAPPYQIRPGQLLTLVELPKSIQLKSNNSTGQTSKVIVNQAVDPSKKQAYGESEQNVNKDPIGSATGQFPDRVKSWHWPTSETVSRGFSAKEQGNKGLDFSGKLGMPILAAADGKVVYTGDALRGFGKLVIIKHSDAYLTAYAHNDNMLVKEQQWVTAGQKIATMGRSGTDKVQLHFEVRYKGKSINPLRFLPKR</sequence>
<reference evidence="4 5" key="1">
    <citation type="journal article" date="2017" name="Antonie Van Leeuwenhoek">
        <title>Rhizobium rhizosphaerae sp. nov., a novel species isolated from rice rhizosphere.</title>
        <authorList>
            <person name="Zhao J.J."/>
            <person name="Zhang J."/>
            <person name="Zhang R.J."/>
            <person name="Zhang C.W."/>
            <person name="Yin H.Q."/>
            <person name="Zhang X.X."/>
        </authorList>
    </citation>
    <scope>NUCLEOTIDE SEQUENCE [LARGE SCALE GENOMIC DNA]</scope>
    <source>
        <strain evidence="4 5">BSs20135</strain>
    </source>
</reference>
<dbReference type="InterPro" id="IPR050570">
    <property type="entry name" value="Cell_wall_metabolism_enzyme"/>
</dbReference>
<dbReference type="PANTHER" id="PTHR21666:SF263">
    <property type="entry name" value="MUREIN HYDROLASE ACTIVATOR NLPD"/>
    <property type="match status" value="1"/>
</dbReference>
<dbReference type="SMART" id="SM00257">
    <property type="entry name" value="LysM"/>
    <property type="match status" value="1"/>
</dbReference>